<feature type="compositionally biased region" description="Basic and acidic residues" evidence="1">
    <location>
        <begin position="101"/>
        <end position="114"/>
    </location>
</feature>
<proteinExistence type="predicted"/>
<organism evidence="2">
    <name type="scientific">Candidatus Kentrum sp. TC</name>
    <dbReference type="NCBI Taxonomy" id="2126339"/>
    <lineage>
        <taxon>Bacteria</taxon>
        <taxon>Pseudomonadati</taxon>
        <taxon>Pseudomonadota</taxon>
        <taxon>Gammaproteobacteria</taxon>
        <taxon>Candidatus Kentrum</taxon>
    </lineage>
</organism>
<dbReference type="AlphaFoldDB" id="A0A451A2U6"/>
<evidence type="ECO:0000256" key="1">
    <source>
        <dbReference type="SAM" id="MobiDB-lite"/>
    </source>
</evidence>
<gene>
    <name evidence="2" type="ORF">BECKTC1821F_GA0114240_10458</name>
</gene>
<reference evidence="2" key="1">
    <citation type="submission" date="2019-02" db="EMBL/GenBank/DDBJ databases">
        <authorList>
            <person name="Gruber-Vodicka R. H."/>
            <person name="Seah K. B. B."/>
        </authorList>
    </citation>
    <scope>NUCLEOTIDE SEQUENCE</scope>
    <source>
        <strain evidence="2">BECK_BZ126</strain>
    </source>
</reference>
<name>A0A451A2U6_9GAMM</name>
<accession>A0A451A2U6</accession>
<evidence type="ECO:0008006" key="3">
    <source>
        <dbReference type="Google" id="ProtNLM"/>
    </source>
</evidence>
<protein>
    <recommendedName>
        <fullName evidence="3">PIN domain-containing protein</fullName>
    </recommendedName>
</protein>
<sequence>MTPPYWSLDGFRGPLILDASALINIIGTGIAPRFLAALPNRVFVEELVVGEVTRFAPRCAEREETLSLLQRKGLLRVIKMSEREAEEFVDFISAPSPDNLDDGRSGHVINREKTGLGGDNRRKKGE</sequence>
<dbReference type="EMBL" id="CAADFW010000045">
    <property type="protein sequence ID" value="VFK60356.1"/>
    <property type="molecule type" value="Genomic_DNA"/>
</dbReference>
<feature type="region of interest" description="Disordered" evidence="1">
    <location>
        <begin position="96"/>
        <end position="126"/>
    </location>
</feature>
<evidence type="ECO:0000313" key="2">
    <source>
        <dbReference type="EMBL" id="VFK60356.1"/>
    </source>
</evidence>